<dbReference type="AlphaFoldDB" id="A0A4Z0GKT1"/>
<accession>A0A4Z0GKT1</accession>
<comment type="caution">
    <text evidence="3">The sequence shown here is derived from an EMBL/GenBank/DDBJ whole genome shotgun (WGS) entry which is preliminary data.</text>
</comment>
<evidence type="ECO:0000256" key="2">
    <source>
        <dbReference type="ARBA" id="ARBA00022679"/>
    </source>
</evidence>
<dbReference type="GO" id="GO:0016758">
    <property type="term" value="F:hexosyltransferase activity"/>
    <property type="evidence" value="ECO:0007669"/>
    <property type="project" value="TreeGrafter"/>
</dbReference>
<reference evidence="3 4" key="1">
    <citation type="journal article" date="2015" name="Int. J. Syst. Evol. Microbiol.">
        <title>Sporolactobacillus shoreae sp. nov. and Sporolactobacillus spathodeae sp. nov., two spore-forming lactic acid bacteria isolated from tree barks in Thailand.</title>
        <authorList>
            <person name="Thamacharoensuk T."/>
            <person name="Kitahara M."/>
            <person name="Ohkuma M."/>
            <person name="Thongchul N."/>
            <person name="Tanasupawat S."/>
        </authorList>
    </citation>
    <scope>NUCLEOTIDE SEQUENCE [LARGE SCALE GENOMIC DNA]</scope>
    <source>
        <strain evidence="3 4">BK92</strain>
    </source>
</reference>
<dbReference type="InterPro" id="IPR004629">
    <property type="entry name" value="WecG_TagA_CpsF"/>
</dbReference>
<protein>
    <submittedName>
        <fullName evidence="3">Glycosyltransferase</fullName>
    </submittedName>
</protein>
<keyword evidence="1" id="KW-0328">Glycosyltransferase</keyword>
<proteinExistence type="predicted"/>
<dbReference type="Proteomes" id="UP000298347">
    <property type="component" value="Unassembled WGS sequence"/>
</dbReference>
<keyword evidence="4" id="KW-1185">Reference proteome</keyword>
<evidence type="ECO:0000313" key="4">
    <source>
        <dbReference type="Proteomes" id="UP000298347"/>
    </source>
</evidence>
<dbReference type="EMBL" id="SRJD01000013">
    <property type="protein sequence ID" value="TGA97547.1"/>
    <property type="molecule type" value="Genomic_DNA"/>
</dbReference>
<dbReference type="NCBIfam" id="TIGR00696">
    <property type="entry name" value="wecG_tagA_cpsF"/>
    <property type="match status" value="1"/>
</dbReference>
<keyword evidence="2 3" id="KW-0808">Transferase</keyword>
<organism evidence="3 4">
    <name type="scientific">Sporolactobacillus shoreae</name>
    <dbReference type="NCBI Taxonomy" id="1465501"/>
    <lineage>
        <taxon>Bacteria</taxon>
        <taxon>Bacillati</taxon>
        <taxon>Bacillota</taxon>
        <taxon>Bacilli</taxon>
        <taxon>Bacillales</taxon>
        <taxon>Sporolactobacillaceae</taxon>
        <taxon>Sporolactobacillus</taxon>
    </lineage>
</organism>
<dbReference type="PANTHER" id="PTHR34136:SF1">
    <property type="entry name" value="UDP-N-ACETYL-D-MANNOSAMINURONIC ACID TRANSFERASE"/>
    <property type="match status" value="1"/>
</dbReference>
<dbReference type="RefSeq" id="WP_135349013.1">
    <property type="nucleotide sequence ID" value="NZ_SRJD01000013.1"/>
</dbReference>
<evidence type="ECO:0000313" key="3">
    <source>
        <dbReference type="EMBL" id="TGA97547.1"/>
    </source>
</evidence>
<dbReference type="PANTHER" id="PTHR34136">
    <property type="match status" value="1"/>
</dbReference>
<sequence>MKENLRSGHVIMMGLALKEVILLSGEDVKKLIGNIYMNVFHSQKEVIETCAKRLKNGEKVNLYFLNDHGFNIAQKDPDYLDALNRADYLLNDGIGVKLGAKIWGIDIRQNLNGTDLIPQILKKCEKTGWPVFLLGASKQAVSAAAEHIRKDFVGLTVAGYHHGYFRSGADMVEAINRSGAKVLLVGMGMPLQEKFIDSHSRELTPLLRIAGGGYIDFASGLKPRAPRVMRKMNLEWLFRMILEPRRMWKRNVVGHLQFFITVIRLKISVRK</sequence>
<dbReference type="CDD" id="cd06533">
    <property type="entry name" value="Glyco_transf_WecG_TagA"/>
    <property type="match status" value="1"/>
</dbReference>
<dbReference type="Pfam" id="PF03808">
    <property type="entry name" value="Glyco_tran_WecG"/>
    <property type="match status" value="1"/>
</dbReference>
<dbReference type="OrthoDB" id="9771846at2"/>
<name>A0A4Z0GKT1_9BACL</name>
<gene>
    <name evidence="3" type="ORF">E4665_11950</name>
</gene>
<evidence type="ECO:0000256" key="1">
    <source>
        <dbReference type="ARBA" id="ARBA00022676"/>
    </source>
</evidence>